<proteinExistence type="predicted"/>
<evidence type="ECO:0000256" key="2">
    <source>
        <dbReference type="ARBA" id="ARBA00022475"/>
    </source>
</evidence>
<feature type="transmembrane region" description="Helical" evidence="6">
    <location>
        <begin position="58"/>
        <end position="80"/>
    </location>
</feature>
<evidence type="ECO:0000256" key="4">
    <source>
        <dbReference type="ARBA" id="ARBA00022989"/>
    </source>
</evidence>
<feature type="transmembrane region" description="Helical" evidence="6">
    <location>
        <begin position="323"/>
        <end position="344"/>
    </location>
</feature>
<keyword evidence="3 6" id="KW-0812">Transmembrane</keyword>
<organism evidence="7 8">
    <name type="scientific">Rhodopila globiformis</name>
    <name type="common">Rhodopseudomonas globiformis</name>
    <dbReference type="NCBI Taxonomy" id="1071"/>
    <lineage>
        <taxon>Bacteria</taxon>
        <taxon>Pseudomonadati</taxon>
        <taxon>Pseudomonadota</taxon>
        <taxon>Alphaproteobacteria</taxon>
        <taxon>Acetobacterales</taxon>
        <taxon>Acetobacteraceae</taxon>
        <taxon>Rhodopila</taxon>
    </lineage>
</organism>
<keyword evidence="4 6" id="KW-1133">Transmembrane helix</keyword>
<dbReference type="GO" id="GO:0022857">
    <property type="term" value="F:transmembrane transporter activity"/>
    <property type="evidence" value="ECO:0007669"/>
    <property type="project" value="InterPro"/>
</dbReference>
<evidence type="ECO:0000256" key="1">
    <source>
        <dbReference type="ARBA" id="ARBA00004651"/>
    </source>
</evidence>
<dbReference type="PANTHER" id="PTHR47089">
    <property type="entry name" value="ABC TRANSPORTER, PERMEASE PROTEIN"/>
    <property type="match status" value="1"/>
</dbReference>
<feature type="transmembrane region" description="Helical" evidence="6">
    <location>
        <begin position="113"/>
        <end position="139"/>
    </location>
</feature>
<evidence type="ECO:0000256" key="5">
    <source>
        <dbReference type="ARBA" id="ARBA00023136"/>
    </source>
</evidence>
<evidence type="ECO:0000313" key="7">
    <source>
        <dbReference type="EMBL" id="PPQ28713.1"/>
    </source>
</evidence>
<name>A0A2S6N270_RHOGL</name>
<dbReference type="CDD" id="cd06580">
    <property type="entry name" value="TM_PBP1_transp_TpRbsC_like"/>
    <property type="match status" value="1"/>
</dbReference>
<protein>
    <submittedName>
        <fullName evidence="7">Sugar ABC transporter permease</fullName>
    </submittedName>
</protein>
<comment type="caution">
    <text evidence="7">The sequence shown here is derived from an EMBL/GenBank/DDBJ whole genome shotgun (WGS) entry which is preliminary data.</text>
</comment>
<evidence type="ECO:0000313" key="8">
    <source>
        <dbReference type="Proteomes" id="UP000239724"/>
    </source>
</evidence>
<sequence>MLRIEPRGCESKFWRYASPLLALVLTGVVSGLIFAAMGRPPGRTVYTFLVMPLLQQDGLQALAVKAAPLVMMGVGLSLAYRANVWNIGADGQFILGAICGGGMALAFPDAPAWAIFPVVVLAGIIGGMLNGGLVAWLRIRFNANEILTSLMFAYISQYLLVYLVTGPWRDPQGYGFPQTAMFADNTLGPRLVADSNLHIGVVLAPLVAVALWLMLERSLLGFQFRVLGQAARAARFAGFRESRLVWVAMLISGGLAGLAGVLEATGTVGQLTPNLSPGYGFTAIIVAFLGRLNPLGVIPAGLLLALTYLGGDAAQISLGLPNAVTGIFQGILLFFLLGCDMLLLNRVRWVSGGTRAAR</sequence>
<dbReference type="GO" id="GO:0005886">
    <property type="term" value="C:plasma membrane"/>
    <property type="evidence" value="ECO:0007669"/>
    <property type="project" value="UniProtKB-SubCell"/>
</dbReference>
<dbReference type="Proteomes" id="UP000239724">
    <property type="component" value="Unassembled WGS sequence"/>
</dbReference>
<dbReference type="PANTHER" id="PTHR47089:SF1">
    <property type="entry name" value="GUANOSINE ABC TRANSPORTER PERMEASE PROTEIN NUPP"/>
    <property type="match status" value="1"/>
</dbReference>
<feature type="transmembrane region" description="Helical" evidence="6">
    <location>
        <begin position="244"/>
        <end position="262"/>
    </location>
</feature>
<accession>A0A2S6N270</accession>
<evidence type="ECO:0000256" key="3">
    <source>
        <dbReference type="ARBA" id="ARBA00022692"/>
    </source>
</evidence>
<dbReference type="EMBL" id="NHRY01000239">
    <property type="protein sequence ID" value="PPQ28713.1"/>
    <property type="molecule type" value="Genomic_DNA"/>
</dbReference>
<evidence type="ECO:0000256" key="6">
    <source>
        <dbReference type="SAM" id="Phobius"/>
    </source>
</evidence>
<feature type="transmembrane region" description="Helical" evidence="6">
    <location>
        <begin position="146"/>
        <end position="165"/>
    </location>
</feature>
<feature type="transmembrane region" description="Helical" evidence="6">
    <location>
        <begin position="197"/>
        <end position="215"/>
    </location>
</feature>
<gene>
    <name evidence="7" type="ORF">CCS01_23785</name>
</gene>
<dbReference type="RefSeq" id="WP_104521304.1">
    <property type="nucleotide sequence ID" value="NZ_NHRY01000239.1"/>
</dbReference>
<dbReference type="AlphaFoldDB" id="A0A2S6N270"/>
<feature type="transmembrane region" description="Helical" evidence="6">
    <location>
        <begin position="87"/>
        <end position="107"/>
    </location>
</feature>
<feature type="transmembrane region" description="Helical" evidence="6">
    <location>
        <begin position="282"/>
        <end position="311"/>
    </location>
</feature>
<keyword evidence="2" id="KW-1003">Cell membrane</keyword>
<comment type="subcellular location">
    <subcellularLocation>
        <location evidence="1">Cell membrane</location>
        <topology evidence="1">Multi-pass membrane protein</topology>
    </subcellularLocation>
</comment>
<keyword evidence="8" id="KW-1185">Reference proteome</keyword>
<dbReference type="InterPro" id="IPR001851">
    <property type="entry name" value="ABC_transp_permease"/>
</dbReference>
<dbReference type="OrthoDB" id="9809785at2"/>
<keyword evidence="5 6" id="KW-0472">Membrane</keyword>
<dbReference type="Pfam" id="PF02653">
    <property type="entry name" value="BPD_transp_2"/>
    <property type="match status" value="1"/>
</dbReference>
<feature type="transmembrane region" description="Helical" evidence="6">
    <location>
        <begin position="20"/>
        <end position="38"/>
    </location>
</feature>
<reference evidence="7 8" key="1">
    <citation type="journal article" date="2018" name="Arch. Microbiol.">
        <title>New insights into the metabolic potential of the phototrophic purple bacterium Rhodopila globiformis DSM 161(T) from its draft genome sequence and evidence for a vanadium-dependent nitrogenase.</title>
        <authorList>
            <person name="Imhoff J.F."/>
            <person name="Rahn T."/>
            <person name="Kunzel S."/>
            <person name="Neulinger S.C."/>
        </authorList>
    </citation>
    <scope>NUCLEOTIDE SEQUENCE [LARGE SCALE GENOMIC DNA]</scope>
    <source>
        <strain evidence="7 8">DSM 161</strain>
    </source>
</reference>